<keyword evidence="1" id="KW-1133">Transmembrane helix</keyword>
<dbReference type="RefSeq" id="WP_305944149.1">
    <property type="nucleotide sequence ID" value="NZ_JAUZVY010000001.1"/>
</dbReference>
<name>A0ABT9GLY0_9GAMM</name>
<sequence>MTTTLVIGFPVLAILFIVIPLKLKASFSFLLIFALGIASPFAVDFVYCSVLGKECKPDALEAVGFLFLAISVIIISSAIYAFVPKKFKQRSIDGG</sequence>
<evidence type="ECO:0000313" key="2">
    <source>
        <dbReference type="EMBL" id="MDP4527976.1"/>
    </source>
</evidence>
<feature type="transmembrane region" description="Helical" evidence="1">
    <location>
        <begin position="64"/>
        <end position="83"/>
    </location>
</feature>
<keyword evidence="1" id="KW-0472">Membrane</keyword>
<dbReference type="EMBL" id="JAUZVY010000001">
    <property type="protein sequence ID" value="MDP4527976.1"/>
    <property type="molecule type" value="Genomic_DNA"/>
</dbReference>
<evidence type="ECO:0000256" key="1">
    <source>
        <dbReference type="SAM" id="Phobius"/>
    </source>
</evidence>
<keyword evidence="1" id="KW-0812">Transmembrane</keyword>
<feature type="transmembrane region" description="Helical" evidence="1">
    <location>
        <begin position="30"/>
        <end position="52"/>
    </location>
</feature>
<reference evidence="2 3" key="1">
    <citation type="submission" date="2023-08" db="EMBL/GenBank/DDBJ databases">
        <authorList>
            <person name="Joshi A."/>
            <person name="Thite S."/>
        </authorList>
    </citation>
    <scope>NUCLEOTIDE SEQUENCE [LARGE SCALE GENOMIC DNA]</scope>
    <source>
        <strain evidence="2 3">1E1</strain>
    </source>
</reference>
<evidence type="ECO:0000313" key="3">
    <source>
        <dbReference type="Proteomes" id="UP001236258"/>
    </source>
</evidence>
<accession>A0ABT9GLY0</accession>
<comment type="caution">
    <text evidence="2">The sequence shown here is derived from an EMBL/GenBank/DDBJ whole genome shotgun (WGS) entry which is preliminary data.</text>
</comment>
<keyword evidence="3" id="KW-1185">Reference proteome</keyword>
<dbReference type="Proteomes" id="UP001236258">
    <property type="component" value="Unassembled WGS sequence"/>
</dbReference>
<protein>
    <submittedName>
        <fullName evidence="2">Uncharacterized protein</fullName>
    </submittedName>
</protein>
<feature type="transmembrane region" description="Helical" evidence="1">
    <location>
        <begin position="6"/>
        <end position="23"/>
    </location>
</feature>
<gene>
    <name evidence="2" type="ORF">Q3O59_02885</name>
</gene>
<organism evidence="2 3">
    <name type="scientific">Alkalimonas delamerensis</name>
    <dbReference type="NCBI Taxonomy" id="265981"/>
    <lineage>
        <taxon>Bacteria</taxon>
        <taxon>Pseudomonadati</taxon>
        <taxon>Pseudomonadota</taxon>
        <taxon>Gammaproteobacteria</taxon>
        <taxon>Alkalimonas</taxon>
    </lineage>
</organism>
<proteinExistence type="predicted"/>